<dbReference type="EMBL" id="BMAR01000006">
    <property type="protein sequence ID" value="GFR43808.1"/>
    <property type="molecule type" value="Genomic_DNA"/>
</dbReference>
<dbReference type="InterPro" id="IPR008984">
    <property type="entry name" value="SMAD_FHA_dom_sf"/>
</dbReference>
<feature type="domain" description="FHA" evidence="1">
    <location>
        <begin position="65"/>
        <end position="114"/>
    </location>
</feature>
<dbReference type="Pfam" id="PF00498">
    <property type="entry name" value="FHA"/>
    <property type="match status" value="1"/>
</dbReference>
<gene>
    <name evidence="2" type="ORF">Agub_g4933</name>
</gene>
<proteinExistence type="predicted"/>
<evidence type="ECO:0000259" key="1">
    <source>
        <dbReference type="PROSITE" id="PS50006"/>
    </source>
</evidence>
<dbReference type="PANTHER" id="PTHR23308">
    <property type="entry name" value="NUCLEAR INHIBITOR OF PROTEIN PHOSPHATASE-1"/>
    <property type="match status" value="1"/>
</dbReference>
<keyword evidence="3" id="KW-1185">Reference proteome</keyword>
<dbReference type="CDD" id="cd00060">
    <property type="entry name" value="FHA"/>
    <property type="match status" value="1"/>
</dbReference>
<organism evidence="2 3">
    <name type="scientific">Astrephomene gubernaculifera</name>
    <dbReference type="NCBI Taxonomy" id="47775"/>
    <lineage>
        <taxon>Eukaryota</taxon>
        <taxon>Viridiplantae</taxon>
        <taxon>Chlorophyta</taxon>
        <taxon>core chlorophytes</taxon>
        <taxon>Chlorophyceae</taxon>
        <taxon>CS clade</taxon>
        <taxon>Chlamydomonadales</taxon>
        <taxon>Astrephomenaceae</taxon>
        <taxon>Astrephomene</taxon>
    </lineage>
</organism>
<evidence type="ECO:0000313" key="2">
    <source>
        <dbReference type="EMBL" id="GFR43808.1"/>
    </source>
</evidence>
<dbReference type="InterPro" id="IPR000253">
    <property type="entry name" value="FHA_dom"/>
</dbReference>
<dbReference type="Proteomes" id="UP001054857">
    <property type="component" value="Unassembled WGS sequence"/>
</dbReference>
<dbReference type="SUPFAM" id="SSF49879">
    <property type="entry name" value="SMAD/FHA domain"/>
    <property type="match status" value="1"/>
</dbReference>
<dbReference type="Gene3D" id="2.60.200.20">
    <property type="match status" value="1"/>
</dbReference>
<sequence length="150" mass="15965">MRLIVSRSAVTSVHNRACQPARTSRRTHVMVTNKLMLHPTGSGDCGHLGEQVPLPGPVELREGTQDVGRVEPCDVVLAVPTVSSRHAIINVEGDKVLVIDVGSTNGTRVEGRDVKAMDYVELPIGGEVVFGDESLAKFTLLKVDDATAAA</sequence>
<evidence type="ECO:0000313" key="3">
    <source>
        <dbReference type="Proteomes" id="UP001054857"/>
    </source>
</evidence>
<dbReference type="AlphaFoldDB" id="A0AAD3DNG9"/>
<dbReference type="PROSITE" id="PS50006">
    <property type="entry name" value="FHA_DOMAIN"/>
    <property type="match status" value="1"/>
</dbReference>
<dbReference type="InterPro" id="IPR050923">
    <property type="entry name" value="Cell_Proc_Reg/RNA_Proc"/>
</dbReference>
<accession>A0AAD3DNG9</accession>
<comment type="caution">
    <text evidence="2">The sequence shown here is derived from an EMBL/GenBank/DDBJ whole genome shotgun (WGS) entry which is preliminary data.</text>
</comment>
<protein>
    <recommendedName>
        <fullName evidence="1">FHA domain-containing protein</fullName>
    </recommendedName>
</protein>
<dbReference type="SMART" id="SM00240">
    <property type="entry name" value="FHA"/>
    <property type="match status" value="1"/>
</dbReference>
<reference evidence="2 3" key="1">
    <citation type="journal article" date="2021" name="Sci. Rep.">
        <title>Genome sequencing of the multicellular alga Astrephomene provides insights into convergent evolution of germ-soma differentiation.</title>
        <authorList>
            <person name="Yamashita S."/>
            <person name="Yamamoto K."/>
            <person name="Matsuzaki R."/>
            <person name="Suzuki S."/>
            <person name="Yamaguchi H."/>
            <person name="Hirooka S."/>
            <person name="Minakuchi Y."/>
            <person name="Miyagishima S."/>
            <person name="Kawachi M."/>
            <person name="Toyoda A."/>
            <person name="Nozaki H."/>
        </authorList>
    </citation>
    <scope>NUCLEOTIDE SEQUENCE [LARGE SCALE GENOMIC DNA]</scope>
    <source>
        <strain evidence="2 3">NIES-4017</strain>
    </source>
</reference>
<name>A0AAD3DNG9_9CHLO</name>